<proteinExistence type="predicted"/>
<reference evidence="1" key="1">
    <citation type="submission" date="2019-09" db="EMBL/GenBank/DDBJ databases">
        <authorList>
            <consortium name="PulseNet: The National Subtyping Network for Foodborne Disease Surveillance"/>
            <person name="Tarr C.L."/>
            <person name="Trees E."/>
            <person name="Katz L.S."/>
            <person name="Carleton-Romer H.A."/>
            <person name="Stroika S."/>
            <person name="Kucerova Z."/>
            <person name="Roache K.F."/>
            <person name="Sabol A.L."/>
            <person name="Besser J."/>
            <person name="Gerner-Smidt P."/>
        </authorList>
    </citation>
    <scope>NUCLEOTIDE SEQUENCE</scope>
    <source>
        <strain evidence="1">PNUSAS101274</strain>
    </source>
</reference>
<gene>
    <name evidence="1" type="ORF">F6Y89_18490</name>
</gene>
<sequence>MTRGNNWLTDDQLAEISSDVVGGVEPASPEKCCRFVTDNYARYQGAWLCGKSAEILCYLLRMAGYGCEKVCTVINGVGHIYVRCGDLILDPTIKQFGDYPEISTGRHPTEEITHS</sequence>
<name>A0A620CUP7_SALER</name>
<dbReference type="EMBL" id="AALBJK010000047">
    <property type="protein sequence ID" value="ECX9226505.1"/>
    <property type="molecule type" value="Genomic_DNA"/>
</dbReference>
<protein>
    <submittedName>
        <fullName evidence="1">Uncharacterized protein</fullName>
    </submittedName>
</protein>
<comment type="caution">
    <text evidence="1">The sequence shown here is derived from an EMBL/GenBank/DDBJ whole genome shotgun (WGS) entry which is preliminary data.</text>
</comment>
<accession>A0A620CUP7</accession>
<evidence type="ECO:0000313" key="1">
    <source>
        <dbReference type="EMBL" id="ECX9226505.1"/>
    </source>
</evidence>
<dbReference type="AlphaFoldDB" id="A0A620CUP7"/>
<organism evidence="1">
    <name type="scientific">Salmonella enterica</name>
    <name type="common">Salmonella choleraesuis</name>
    <dbReference type="NCBI Taxonomy" id="28901"/>
    <lineage>
        <taxon>Bacteria</taxon>
        <taxon>Pseudomonadati</taxon>
        <taxon>Pseudomonadota</taxon>
        <taxon>Gammaproteobacteria</taxon>
        <taxon>Enterobacterales</taxon>
        <taxon>Enterobacteriaceae</taxon>
        <taxon>Salmonella</taxon>
    </lineage>
</organism>